<feature type="transmembrane region" description="Helical" evidence="6">
    <location>
        <begin position="270"/>
        <end position="297"/>
    </location>
</feature>
<dbReference type="GeneTree" id="ENSGT00950000183096"/>
<dbReference type="GO" id="GO:0022857">
    <property type="term" value="F:transmembrane transporter activity"/>
    <property type="evidence" value="ECO:0007669"/>
    <property type="project" value="InterPro"/>
</dbReference>
<comment type="similarity">
    <text evidence="5">Belongs to the major facilitator superfamily. SLC46A family.</text>
</comment>
<dbReference type="KEGG" id="pki:111850936"/>
<proteinExistence type="inferred from homology"/>
<dbReference type="InterPro" id="IPR036259">
    <property type="entry name" value="MFS_trans_sf"/>
</dbReference>
<dbReference type="InterPro" id="IPR020846">
    <property type="entry name" value="MFS_dom"/>
</dbReference>
<evidence type="ECO:0000259" key="7">
    <source>
        <dbReference type="PROSITE" id="PS50850"/>
    </source>
</evidence>
<feature type="transmembrane region" description="Helical" evidence="6">
    <location>
        <begin position="394"/>
        <end position="418"/>
    </location>
</feature>
<dbReference type="Proteomes" id="UP000261540">
    <property type="component" value="Unplaced"/>
</dbReference>
<name>A0A3B3SR82_9TELE</name>
<dbReference type="Ensembl" id="ENSPKIT00000014125.1">
    <property type="protein sequence ID" value="ENSPKIP00000033239.1"/>
    <property type="gene ID" value="ENSPKIG00000013021.1"/>
</dbReference>
<dbReference type="PROSITE" id="PS50850">
    <property type="entry name" value="MFS"/>
    <property type="match status" value="1"/>
</dbReference>
<evidence type="ECO:0000256" key="1">
    <source>
        <dbReference type="ARBA" id="ARBA00004141"/>
    </source>
</evidence>
<feature type="transmembrane region" description="Helical" evidence="6">
    <location>
        <begin position="430"/>
        <end position="447"/>
    </location>
</feature>
<dbReference type="AlphaFoldDB" id="A0A3B3SR82"/>
<dbReference type="PANTHER" id="PTHR23507">
    <property type="entry name" value="ZGC:174356"/>
    <property type="match status" value="1"/>
</dbReference>
<protein>
    <submittedName>
        <fullName evidence="8">Zgc:174356</fullName>
    </submittedName>
</protein>
<evidence type="ECO:0000256" key="3">
    <source>
        <dbReference type="ARBA" id="ARBA00022989"/>
    </source>
</evidence>
<reference evidence="8" key="2">
    <citation type="submission" date="2025-09" db="UniProtKB">
        <authorList>
            <consortium name="Ensembl"/>
        </authorList>
    </citation>
    <scope>IDENTIFICATION</scope>
</reference>
<dbReference type="OrthoDB" id="419734at2759"/>
<feature type="transmembrane region" description="Helical" evidence="6">
    <location>
        <begin position="350"/>
        <end position="374"/>
    </location>
</feature>
<feature type="transmembrane region" description="Helical" evidence="6">
    <location>
        <begin position="128"/>
        <end position="155"/>
    </location>
</feature>
<feature type="transmembrane region" description="Helical" evidence="6">
    <location>
        <begin position="12"/>
        <end position="29"/>
    </location>
</feature>
<accession>A0A3B3SR82</accession>
<evidence type="ECO:0000256" key="5">
    <source>
        <dbReference type="ARBA" id="ARBA00038227"/>
    </source>
</evidence>
<feature type="transmembrane region" description="Helical" evidence="6">
    <location>
        <begin position="194"/>
        <end position="216"/>
    </location>
</feature>
<feature type="transmembrane region" description="Helical" evidence="6">
    <location>
        <begin position="69"/>
        <end position="90"/>
    </location>
</feature>
<evidence type="ECO:0000256" key="6">
    <source>
        <dbReference type="SAM" id="Phobius"/>
    </source>
</evidence>
<feature type="transmembrane region" description="Helical" evidence="6">
    <location>
        <begin position="309"/>
        <end position="330"/>
    </location>
</feature>
<keyword evidence="9" id="KW-1185">Reference proteome</keyword>
<feature type="transmembrane region" description="Helical" evidence="6">
    <location>
        <begin position="102"/>
        <end position="122"/>
    </location>
</feature>
<dbReference type="Pfam" id="PF07690">
    <property type="entry name" value="MFS_1"/>
    <property type="match status" value="1"/>
</dbReference>
<dbReference type="GO" id="GO:0016020">
    <property type="term" value="C:membrane"/>
    <property type="evidence" value="ECO:0007669"/>
    <property type="project" value="UniProtKB-SubCell"/>
</dbReference>
<keyword evidence="4 6" id="KW-0472">Membrane</keyword>
<feature type="transmembrane region" description="Helical" evidence="6">
    <location>
        <begin position="167"/>
        <end position="188"/>
    </location>
</feature>
<evidence type="ECO:0000313" key="8">
    <source>
        <dbReference type="Ensembl" id="ENSPKIP00000033239.1"/>
    </source>
</evidence>
<dbReference type="InterPro" id="IPR011701">
    <property type="entry name" value="MFS"/>
</dbReference>
<dbReference type="RefSeq" id="XP_023681114.1">
    <property type="nucleotide sequence ID" value="XM_023825346.2"/>
</dbReference>
<dbReference type="GeneID" id="111850936"/>
<organism evidence="8 9">
    <name type="scientific">Paramormyrops kingsleyae</name>
    <dbReference type="NCBI Taxonomy" id="1676925"/>
    <lineage>
        <taxon>Eukaryota</taxon>
        <taxon>Metazoa</taxon>
        <taxon>Chordata</taxon>
        <taxon>Craniata</taxon>
        <taxon>Vertebrata</taxon>
        <taxon>Euteleostomi</taxon>
        <taxon>Actinopterygii</taxon>
        <taxon>Neopterygii</taxon>
        <taxon>Teleostei</taxon>
        <taxon>Osteoglossocephala</taxon>
        <taxon>Osteoglossomorpha</taxon>
        <taxon>Osteoglossiformes</taxon>
        <taxon>Mormyridae</taxon>
        <taxon>Paramormyrops</taxon>
    </lineage>
</organism>
<sequence>MHRLIERLREHITVEPVILLYMMGIFILNPSYQQLIITKVCNEQYAGTEVCRNQENYKDDKEIQERSSIILLIFTATLSLVSIPPAILLGSWSDRAGRKLGMLLPNALSLIGGGILITISQVEGVNVYWSLAASFVVGLSGGHVSILLSCFSYLADISDSNNRTIRMGIAESMIFIGGTFGVLLSGFLLQSYDFIAAFGAYCGCQILSALYVLLWLRNAKPPNISVCLPEASSGAESNSDAQARHSILMYAKRTFRAVMKKRPGQEKQKLYLLILCLFLNNTIAIGDQAILLLFLMYEPRDFTTELYGVFNSARMIISGIFLICIFPWLLRCIGEMTLAKISIFVRGASYILLAFSTNAWMVFLVAVLGAPSGIPQAVIRSKCSAVVEPDEQGAMFSFSASVEASCILIGAVIFNGLYSLTLSSFPGMSFIVMAVFCFIMLIFLQWVTELPATHPHFISQD</sequence>
<keyword evidence="3 6" id="KW-1133">Transmembrane helix</keyword>
<feature type="domain" description="Major facilitator superfamily (MFS) profile" evidence="7">
    <location>
        <begin position="17"/>
        <end position="452"/>
    </location>
</feature>
<comment type="subcellular location">
    <subcellularLocation>
        <location evidence="1">Membrane</location>
        <topology evidence="1">Multi-pass membrane protein</topology>
    </subcellularLocation>
</comment>
<dbReference type="Gene3D" id="1.20.1250.20">
    <property type="entry name" value="MFS general substrate transporter like domains"/>
    <property type="match status" value="1"/>
</dbReference>
<evidence type="ECO:0000256" key="4">
    <source>
        <dbReference type="ARBA" id="ARBA00023136"/>
    </source>
</evidence>
<keyword evidence="2 6" id="KW-0812">Transmembrane</keyword>
<dbReference type="PANTHER" id="PTHR23507:SF1">
    <property type="entry name" value="FI18259P1-RELATED"/>
    <property type="match status" value="1"/>
</dbReference>
<reference evidence="8" key="1">
    <citation type="submission" date="2025-08" db="UniProtKB">
        <authorList>
            <consortium name="Ensembl"/>
        </authorList>
    </citation>
    <scope>IDENTIFICATION</scope>
</reference>
<evidence type="ECO:0000313" key="9">
    <source>
        <dbReference type="Proteomes" id="UP000261540"/>
    </source>
</evidence>
<evidence type="ECO:0000256" key="2">
    <source>
        <dbReference type="ARBA" id="ARBA00022692"/>
    </source>
</evidence>
<dbReference type="SUPFAM" id="SSF103473">
    <property type="entry name" value="MFS general substrate transporter"/>
    <property type="match status" value="1"/>
</dbReference>